<dbReference type="AlphaFoldDB" id="A0A0B7AYL2"/>
<organism evidence="1">
    <name type="scientific">Arion vulgaris</name>
    <dbReference type="NCBI Taxonomy" id="1028688"/>
    <lineage>
        <taxon>Eukaryota</taxon>
        <taxon>Metazoa</taxon>
        <taxon>Spiralia</taxon>
        <taxon>Lophotrochozoa</taxon>
        <taxon>Mollusca</taxon>
        <taxon>Gastropoda</taxon>
        <taxon>Heterobranchia</taxon>
        <taxon>Euthyneura</taxon>
        <taxon>Panpulmonata</taxon>
        <taxon>Eupulmonata</taxon>
        <taxon>Stylommatophora</taxon>
        <taxon>Helicina</taxon>
        <taxon>Arionoidea</taxon>
        <taxon>Arionidae</taxon>
        <taxon>Arion</taxon>
    </lineage>
</organism>
<name>A0A0B7AYL2_9EUPU</name>
<dbReference type="EMBL" id="HACG01038286">
    <property type="protein sequence ID" value="CEK85151.1"/>
    <property type="molecule type" value="Transcribed_RNA"/>
</dbReference>
<accession>A0A0B7AYL2</accession>
<proteinExistence type="predicted"/>
<evidence type="ECO:0000313" key="1">
    <source>
        <dbReference type="EMBL" id="CEK85151.1"/>
    </source>
</evidence>
<sequence>MTHPKKKPCTHADITFCKATIISRKICPRIVNTYKQINVQASMYQIIQSRKLTEHTKTNKSVSETEEIN</sequence>
<reference evidence="1" key="1">
    <citation type="submission" date="2014-12" db="EMBL/GenBank/DDBJ databases">
        <title>Insight into the proteome of Arion vulgaris.</title>
        <authorList>
            <person name="Aradska J."/>
            <person name="Bulat T."/>
            <person name="Smidak R."/>
            <person name="Sarate P."/>
            <person name="Gangsoo J."/>
            <person name="Sialana F."/>
            <person name="Bilban M."/>
            <person name="Lubec G."/>
        </authorList>
    </citation>
    <scope>NUCLEOTIDE SEQUENCE</scope>
    <source>
        <tissue evidence="1">Skin</tissue>
    </source>
</reference>
<gene>
    <name evidence="1" type="primary">ORF146647</name>
</gene>
<protein>
    <submittedName>
        <fullName evidence="1">Uncharacterized protein</fullName>
    </submittedName>
</protein>